<protein>
    <submittedName>
        <fullName evidence="2">Uncharacterized protein</fullName>
    </submittedName>
</protein>
<name>A0A9E7EEQ2_9LILI</name>
<evidence type="ECO:0000313" key="2">
    <source>
        <dbReference type="EMBL" id="URD75562.1"/>
    </source>
</evidence>
<keyword evidence="3" id="KW-1185">Reference proteome</keyword>
<evidence type="ECO:0000313" key="3">
    <source>
        <dbReference type="Proteomes" id="UP001055439"/>
    </source>
</evidence>
<organism evidence="2 3">
    <name type="scientific">Musa troglodytarum</name>
    <name type="common">fe'i banana</name>
    <dbReference type="NCBI Taxonomy" id="320322"/>
    <lineage>
        <taxon>Eukaryota</taxon>
        <taxon>Viridiplantae</taxon>
        <taxon>Streptophyta</taxon>
        <taxon>Embryophyta</taxon>
        <taxon>Tracheophyta</taxon>
        <taxon>Spermatophyta</taxon>
        <taxon>Magnoliopsida</taxon>
        <taxon>Liliopsida</taxon>
        <taxon>Zingiberales</taxon>
        <taxon>Musaceae</taxon>
        <taxon>Musa</taxon>
    </lineage>
</organism>
<sequence length="115" mass="13088">MNCKIQEANYHFAPRDEPQLCIPISKVKVIDKQFINKDEKPGSSSKHSFVRLRSKKTGITRSERKGLAKRLARTKYNRERKLRGIFTNSRATLLRVTSNSLTALIKVGASYQPIG</sequence>
<accession>A0A9E7EEQ2</accession>
<feature type="region of interest" description="Disordered" evidence="1">
    <location>
        <begin position="36"/>
        <end position="55"/>
    </location>
</feature>
<reference evidence="2" key="1">
    <citation type="submission" date="2022-05" db="EMBL/GenBank/DDBJ databases">
        <title>The Musa troglodytarum L. genome provides insights into the mechanism of non-climacteric behaviour and enrichment of carotenoids.</title>
        <authorList>
            <person name="Wang J."/>
        </authorList>
    </citation>
    <scope>NUCLEOTIDE SEQUENCE</scope>
    <source>
        <tissue evidence="2">Leaf</tissue>
    </source>
</reference>
<gene>
    <name evidence="2" type="ORF">MUK42_36824</name>
</gene>
<dbReference type="Proteomes" id="UP001055439">
    <property type="component" value="Chromosome 1"/>
</dbReference>
<dbReference type="EMBL" id="CP097502">
    <property type="protein sequence ID" value="URD75562.1"/>
    <property type="molecule type" value="Genomic_DNA"/>
</dbReference>
<proteinExistence type="predicted"/>
<dbReference type="AlphaFoldDB" id="A0A9E7EEQ2"/>
<evidence type="ECO:0000256" key="1">
    <source>
        <dbReference type="SAM" id="MobiDB-lite"/>
    </source>
</evidence>